<dbReference type="InterPro" id="IPR052350">
    <property type="entry name" value="Metallo-dep_Lactonases"/>
</dbReference>
<protein>
    <submittedName>
        <fullName evidence="3">Amidohydrolase 2</fullName>
    </submittedName>
</protein>
<dbReference type="OrthoDB" id="5450317at2"/>
<evidence type="ECO:0000313" key="3">
    <source>
        <dbReference type="EMBL" id="EFM09971.1"/>
    </source>
</evidence>
<dbReference type="RefSeq" id="WP_006039462.1">
    <property type="nucleotide sequence ID" value="NZ_AEDD01000009.1"/>
</dbReference>
<reference evidence="3 4" key="1">
    <citation type="submission" date="2010-07" db="EMBL/GenBank/DDBJ databases">
        <title>The draft genome of Paenibacillus curdlanolyticus YK9.</title>
        <authorList>
            <consortium name="US DOE Joint Genome Institute (JGI-PGF)"/>
            <person name="Lucas S."/>
            <person name="Copeland A."/>
            <person name="Lapidus A."/>
            <person name="Cheng J.-F."/>
            <person name="Bruce D."/>
            <person name="Goodwin L."/>
            <person name="Pitluck S."/>
            <person name="Land M.L."/>
            <person name="Hauser L."/>
            <person name="Chang Y.-J."/>
            <person name="Jeffries C."/>
            <person name="Anderson I.J."/>
            <person name="Johnson E."/>
            <person name="Loganathan U."/>
            <person name="Mulhopadhyay B."/>
            <person name="Kyrpides N."/>
            <person name="Woyke T.J."/>
        </authorList>
    </citation>
    <scope>NUCLEOTIDE SEQUENCE [LARGE SCALE GENOMIC DNA]</scope>
    <source>
        <strain evidence="3 4">YK9</strain>
    </source>
</reference>
<dbReference type="Proteomes" id="UP000005387">
    <property type="component" value="Unassembled WGS sequence"/>
</dbReference>
<feature type="domain" description="Amidohydrolase-related" evidence="2">
    <location>
        <begin position="3"/>
        <end position="274"/>
    </location>
</feature>
<dbReference type="Pfam" id="PF04909">
    <property type="entry name" value="Amidohydro_2"/>
    <property type="match status" value="1"/>
</dbReference>
<dbReference type="InterPro" id="IPR006680">
    <property type="entry name" value="Amidohydro-rel"/>
</dbReference>
<organism evidence="3 4">
    <name type="scientific">Paenibacillus curdlanolyticus YK9</name>
    <dbReference type="NCBI Taxonomy" id="717606"/>
    <lineage>
        <taxon>Bacteria</taxon>
        <taxon>Bacillati</taxon>
        <taxon>Bacillota</taxon>
        <taxon>Bacilli</taxon>
        <taxon>Bacillales</taxon>
        <taxon>Paenibacillaceae</taxon>
        <taxon>Paenibacillus</taxon>
    </lineage>
</organism>
<evidence type="ECO:0000313" key="4">
    <source>
        <dbReference type="Proteomes" id="UP000005387"/>
    </source>
</evidence>
<dbReference type="STRING" id="717606.PaecuDRAFT_3474"/>
<keyword evidence="3" id="KW-0378">Hydrolase</keyword>
<dbReference type="PANTHER" id="PTHR43569:SF2">
    <property type="entry name" value="AMIDOHYDROLASE-RELATED DOMAIN-CONTAINING PROTEIN"/>
    <property type="match status" value="1"/>
</dbReference>
<dbReference type="GO" id="GO:0016787">
    <property type="term" value="F:hydrolase activity"/>
    <property type="evidence" value="ECO:0007669"/>
    <property type="project" value="UniProtKB-KW"/>
</dbReference>
<keyword evidence="4" id="KW-1185">Reference proteome</keyword>
<dbReference type="SUPFAM" id="SSF51556">
    <property type="entry name" value="Metallo-dependent hydrolases"/>
    <property type="match status" value="1"/>
</dbReference>
<comment type="similarity">
    <text evidence="1">Belongs to the metallo-dependent hydrolases superfamily.</text>
</comment>
<dbReference type="EMBL" id="AEDD01000009">
    <property type="protein sequence ID" value="EFM09971.1"/>
    <property type="molecule type" value="Genomic_DNA"/>
</dbReference>
<gene>
    <name evidence="3" type="ORF">PaecuDRAFT_3474</name>
</gene>
<accession>E0ICT5</accession>
<dbReference type="eggNOG" id="COG3618">
    <property type="taxonomic scope" value="Bacteria"/>
</dbReference>
<proteinExistence type="inferred from homology"/>
<evidence type="ECO:0000259" key="2">
    <source>
        <dbReference type="Pfam" id="PF04909"/>
    </source>
</evidence>
<dbReference type="InterPro" id="IPR032466">
    <property type="entry name" value="Metal_Hydrolase"/>
</dbReference>
<name>E0ICT5_9BACL</name>
<sequence>MKIDSHLHFWSYDEHEYGWMSEQHACIKSDFLPKHLKPLLDRIGFDGSICVQARQTLQETEWLLALADQHPIIKGVVGWVDLCAPDIVDRLGAYAANPLLKGIRHIVQDEPDDAFLLREDFQRGIAALQPFGLAYDLLLFPKHLPYAVELVMKFPNQLFVLDHIAKPDIANRQFEPWRHDLAALAAHPNVYCKVSGMVTETTWAQWDEEDFTDYLDAVFACFGTGRVMIGSDWPVCTLSGSYERTMNIVLNYVKRFSLEEQALVLGGNCARFYGVLKSNDFVLSGRFRERCHSIACNTSGDDWIAVRSFSGIQTASQES</sequence>
<evidence type="ECO:0000256" key="1">
    <source>
        <dbReference type="ARBA" id="ARBA00038310"/>
    </source>
</evidence>
<dbReference type="PANTHER" id="PTHR43569">
    <property type="entry name" value="AMIDOHYDROLASE"/>
    <property type="match status" value="1"/>
</dbReference>
<dbReference type="AlphaFoldDB" id="E0ICT5"/>
<dbReference type="Gene3D" id="3.20.20.140">
    <property type="entry name" value="Metal-dependent hydrolases"/>
    <property type="match status" value="1"/>
</dbReference>